<evidence type="ECO:0000313" key="3">
    <source>
        <dbReference type="Proteomes" id="UP000196230"/>
    </source>
</evidence>
<accession>A0A1R4IVD9</accession>
<evidence type="ECO:0000256" key="1">
    <source>
        <dbReference type="SAM" id="MobiDB-lite"/>
    </source>
</evidence>
<feature type="compositionally biased region" description="Low complexity" evidence="1">
    <location>
        <begin position="47"/>
        <end position="57"/>
    </location>
</feature>
<dbReference type="AlphaFoldDB" id="A0A1R4IVD9"/>
<evidence type="ECO:0000313" key="2">
    <source>
        <dbReference type="EMBL" id="SJN23802.1"/>
    </source>
</evidence>
<dbReference type="RefSeq" id="WP_087133802.1">
    <property type="nucleotide sequence ID" value="NZ_FUKP01000030.1"/>
</dbReference>
<reference evidence="2 3" key="1">
    <citation type="submission" date="2017-02" db="EMBL/GenBank/DDBJ databases">
        <authorList>
            <person name="Peterson S.W."/>
        </authorList>
    </citation>
    <scope>NUCLEOTIDE SEQUENCE [LARGE SCALE GENOMIC DNA]</scope>
    <source>
        <strain evidence="2 3">2B3F</strain>
    </source>
</reference>
<organism evidence="2 3">
    <name type="scientific">Micrococcus lylae</name>
    <dbReference type="NCBI Taxonomy" id="1273"/>
    <lineage>
        <taxon>Bacteria</taxon>
        <taxon>Bacillati</taxon>
        <taxon>Actinomycetota</taxon>
        <taxon>Actinomycetes</taxon>
        <taxon>Micrococcales</taxon>
        <taxon>Micrococcaceae</taxon>
        <taxon>Micrococcus</taxon>
    </lineage>
</organism>
<dbReference type="SUPFAM" id="SSF55729">
    <property type="entry name" value="Acyl-CoA N-acyltransferases (Nat)"/>
    <property type="match status" value="1"/>
</dbReference>
<protein>
    <submittedName>
        <fullName evidence="2">GCN5-related N-acetyltransferase</fullName>
    </submittedName>
</protein>
<dbReference type="EMBL" id="FUKP01000030">
    <property type="protein sequence ID" value="SJN23802.1"/>
    <property type="molecule type" value="Genomic_DNA"/>
</dbReference>
<name>A0A1R4IVD9_9MICC</name>
<keyword evidence="2" id="KW-0808">Transferase</keyword>
<sequence>MALQEHTLALVGLAWARALGLPDDGLGTLGVSPATGAASPGPVSGLPSAVPSARAAGAPGGARRVEVVLDDGAVLPGQGERVATVLRLGEAAVVVGPQWFVTACRDLDEEVLALESTLLRIGAAHGVRSCGEHTLYYADEAPEVDPAQSIAVSFDSAHALEVGALCPADDVTAAALPQWDHTAALVPVVEDGRSGGAACAAAGYDVFSGIVARLGVLTVPHLRGRGLGTYAAASAMESAWLDGLVPSARVPEGHTMAHHIAVAVGMEPLGTQTSVTWGPGA</sequence>
<proteinExistence type="predicted"/>
<dbReference type="InterPro" id="IPR016181">
    <property type="entry name" value="Acyl_CoA_acyltransferase"/>
</dbReference>
<feature type="region of interest" description="Disordered" evidence="1">
    <location>
        <begin position="37"/>
        <end position="57"/>
    </location>
</feature>
<dbReference type="GO" id="GO:0016740">
    <property type="term" value="F:transferase activity"/>
    <property type="evidence" value="ECO:0007669"/>
    <property type="project" value="UniProtKB-KW"/>
</dbReference>
<dbReference type="Proteomes" id="UP000196230">
    <property type="component" value="Unassembled WGS sequence"/>
</dbReference>
<gene>
    <name evidence="2" type="ORF">FM125_04785</name>
</gene>